<evidence type="ECO:0000256" key="3">
    <source>
        <dbReference type="ARBA" id="ARBA00023223"/>
    </source>
</evidence>
<evidence type="ECO:0000256" key="4">
    <source>
        <dbReference type="ARBA" id="ARBA00023262"/>
    </source>
</evidence>
<dbReference type="EMBL" id="MF503991">
    <property type="protein sequence ID" value="AXX69742.1"/>
    <property type="molecule type" value="mRNA"/>
</dbReference>
<organism evidence="5">
    <name type="scientific">Olindias formosus</name>
    <dbReference type="NCBI Taxonomy" id="1495449"/>
    <lineage>
        <taxon>Eukaryota</taxon>
        <taxon>Metazoa</taxon>
        <taxon>Cnidaria</taxon>
        <taxon>Hydrozoa</taxon>
        <taxon>Trachylinae</taxon>
        <taxon>Limnomedusae</taxon>
        <taxon>Olindiidae</taxon>
        <taxon>Olindias</taxon>
    </lineage>
</organism>
<dbReference type="InterPro" id="IPR009017">
    <property type="entry name" value="GFP"/>
</dbReference>
<evidence type="ECO:0000256" key="1">
    <source>
        <dbReference type="ARBA" id="ARBA00008949"/>
    </source>
</evidence>
<dbReference type="Pfam" id="PF01353">
    <property type="entry name" value="GFP"/>
    <property type="match status" value="1"/>
</dbReference>
<sequence length="232" mass="25772">MEGGCALFSKPMIFKTEVDGEINGKRFKVLGDGTAPGGGDFTIHAYCESGELPMSWVALSPALTYGFPMLFHYPNGITHFCQETFPEGMTMDRVASFENDGTITTHHTYELDNGCIKAKVSLKGDGFDPSGPTMSKSFIQMMPSTNHCFPEDDHVRMNTINCVQKSDGSFQQQTIDTHFRAAGARKVKLPLYHVIDIQVILMKDESDKRDHIVVREIGKARDPWMARSVLSA</sequence>
<dbReference type="InterPro" id="IPR011584">
    <property type="entry name" value="GFP-related"/>
</dbReference>
<protein>
    <submittedName>
        <fullName evidence="5">Fluorescent protein 4</fullName>
    </submittedName>
</protein>
<dbReference type="GO" id="GO:0006091">
    <property type="term" value="P:generation of precursor metabolites and energy"/>
    <property type="evidence" value="ECO:0007669"/>
    <property type="project" value="InterPro"/>
</dbReference>
<dbReference type="GO" id="GO:0008218">
    <property type="term" value="P:bioluminescence"/>
    <property type="evidence" value="ECO:0007669"/>
    <property type="project" value="UniProtKB-KW"/>
</dbReference>
<proteinExistence type="evidence at transcript level"/>
<accession>A0A5A4MJH3</accession>
<reference evidence="5" key="1">
    <citation type="submission" date="2017-07" db="EMBL/GenBank/DDBJ databases">
        <title>Cloning of a large family of unusual fluorescent proteins from the hydromedusa Olindias formosus.</title>
        <authorList>
            <person name="Lambert G.G."/>
            <person name="Patry W."/>
            <person name="Haddock S.H."/>
            <person name="Shaner N.C."/>
        </authorList>
    </citation>
    <scope>NUCLEOTIDE SEQUENCE</scope>
</reference>
<dbReference type="InterPro" id="IPR000786">
    <property type="entry name" value="Green_fluorescent_prot"/>
</dbReference>
<keyword evidence="2" id="KW-0157">Chromophore</keyword>
<dbReference type="SUPFAM" id="SSF54511">
    <property type="entry name" value="GFP-like"/>
    <property type="match status" value="1"/>
</dbReference>
<dbReference type="PRINTS" id="PR01229">
    <property type="entry name" value="GFLUORESCENT"/>
</dbReference>
<dbReference type="Gene3D" id="2.40.155.10">
    <property type="entry name" value="Green fluorescent protein"/>
    <property type="match status" value="1"/>
</dbReference>
<evidence type="ECO:0000313" key="5">
    <source>
        <dbReference type="EMBL" id="AXX69742.1"/>
    </source>
</evidence>
<comment type="similarity">
    <text evidence="1">Belongs to the GFP family.</text>
</comment>
<dbReference type="AlphaFoldDB" id="A0A5A4MJH3"/>
<evidence type="ECO:0000256" key="2">
    <source>
        <dbReference type="ARBA" id="ARBA00022991"/>
    </source>
</evidence>
<keyword evidence="3" id="KW-0455">Luminescence</keyword>
<name>A0A5A4MJH3_9CNID</name>
<keyword evidence="4" id="KW-0599">Photoprotein</keyword>